<accession>A0A0B7NWW5</accession>
<reference evidence="1 2" key="1">
    <citation type="submission" date="2014-09" db="EMBL/GenBank/DDBJ databases">
        <authorList>
            <person name="Ellenberger Sabrina"/>
        </authorList>
    </citation>
    <scope>NUCLEOTIDE SEQUENCE [LARGE SCALE GENOMIC DNA]</scope>
    <source>
        <strain evidence="1 2">CBS 412.66</strain>
    </source>
</reference>
<evidence type="ECO:0000313" key="1">
    <source>
        <dbReference type="EMBL" id="CEP20140.1"/>
    </source>
</evidence>
<dbReference type="Proteomes" id="UP000054107">
    <property type="component" value="Unassembled WGS sequence"/>
</dbReference>
<proteinExistence type="predicted"/>
<name>A0A0B7NWW5_9FUNG</name>
<dbReference type="AlphaFoldDB" id="A0A0B7NWW5"/>
<gene>
    <name evidence="1" type="primary">PARPA_14461.1 scaffold 50257</name>
</gene>
<sequence length="217" mass="25299">MKNMMEPMPINDLNHINYLEQQLLCLINDSDNNLRELEAHYQTVRHHLNKIKDNQKQICQTALDFINKEDNHNGFSTSPEPDLERTKPTITEQITDVSNNKRKLMNWNINLNKLPRKELCTENILHLGMITSISSATEDFENNAMNQTEKRLAEDKEILAKLPAKYHDFKDVFSKIDADKLPPHRPYDHKIPLKPNTEVPVGPIYNLSQVELKTLYE</sequence>
<organism evidence="1 2">
    <name type="scientific">Parasitella parasitica</name>
    <dbReference type="NCBI Taxonomy" id="35722"/>
    <lineage>
        <taxon>Eukaryota</taxon>
        <taxon>Fungi</taxon>
        <taxon>Fungi incertae sedis</taxon>
        <taxon>Mucoromycota</taxon>
        <taxon>Mucoromycotina</taxon>
        <taxon>Mucoromycetes</taxon>
        <taxon>Mucorales</taxon>
        <taxon>Mucorineae</taxon>
        <taxon>Mucoraceae</taxon>
        <taxon>Parasitella</taxon>
    </lineage>
</organism>
<keyword evidence="2" id="KW-1185">Reference proteome</keyword>
<dbReference type="EMBL" id="LN734210">
    <property type="protein sequence ID" value="CEP20140.1"/>
    <property type="molecule type" value="Genomic_DNA"/>
</dbReference>
<dbReference type="STRING" id="35722.A0A0B7NWW5"/>
<dbReference type="OrthoDB" id="2447685at2759"/>
<protein>
    <submittedName>
        <fullName evidence="1">Uncharacterized protein</fullName>
    </submittedName>
</protein>
<evidence type="ECO:0000313" key="2">
    <source>
        <dbReference type="Proteomes" id="UP000054107"/>
    </source>
</evidence>
<feature type="non-terminal residue" evidence="1">
    <location>
        <position position="217"/>
    </location>
</feature>